<feature type="domain" description="TTF-type" evidence="1">
    <location>
        <begin position="103"/>
        <end position="196"/>
    </location>
</feature>
<sequence>MSGIWMEVVHGRIHSGAHGGPCHRGFCPPRVEKYLKRKAPIPSTSNASNNTIDINDLPWDPSERPKIISYNPNQRDEIRRKYLVMGPCQPRGHEFPTKLIEAKARRFVPSWFDEYQWLEYSVKVDKAYCFPCYLFRDPSKTDAAFVTEGFNSWSKKERFKLHEGGVKSNHHKALANVKICLTKTNQLLPPWLSNQNSRRPSITCD</sequence>
<comment type="caution">
    <text evidence="2">The sequence shown here is derived from an EMBL/GenBank/DDBJ whole genome shotgun (WGS) entry which is preliminary data.</text>
</comment>
<gene>
    <name evidence="2" type="ORF">OSB04_016628</name>
</gene>
<dbReference type="InterPro" id="IPR006580">
    <property type="entry name" value="Znf_TTF"/>
</dbReference>
<dbReference type="PANTHER" id="PTHR45749">
    <property type="match status" value="1"/>
</dbReference>
<protein>
    <recommendedName>
        <fullName evidence="1">TTF-type domain-containing protein</fullName>
    </recommendedName>
</protein>
<reference evidence="2" key="1">
    <citation type="submission" date="2023-03" db="EMBL/GenBank/DDBJ databases">
        <title>Chromosome-scale reference genome and RAD-based genetic map of yellow starthistle (Centaurea solstitialis) reveal putative structural variation and QTLs associated with invader traits.</title>
        <authorList>
            <person name="Reatini B."/>
            <person name="Cang F.A."/>
            <person name="Jiang Q."/>
            <person name="Mckibben M.T.W."/>
            <person name="Barker M.S."/>
            <person name="Rieseberg L.H."/>
            <person name="Dlugosch K.M."/>
        </authorList>
    </citation>
    <scope>NUCLEOTIDE SEQUENCE</scope>
    <source>
        <strain evidence="2">CAN-66</strain>
        <tissue evidence="2">Leaf</tissue>
    </source>
</reference>
<evidence type="ECO:0000313" key="2">
    <source>
        <dbReference type="EMBL" id="KAJ9552583.1"/>
    </source>
</evidence>
<accession>A0AA38T1C0</accession>
<evidence type="ECO:0000259" key="1">
    <source>
        <dbReference type="SMART" id="SM00597"/>
    </source>
</evidence>
<evidence type="ECO:0000313" key="3">
    <source>
        <dbReference type="Proteomes" id="UP001172457"/>
    </source>
</evidence>
<dbReference type="EMBL" id="JARYMX010000004">
    <property type="protein sequence ID" value="KAJ9552583.1"/>
    <property type="molecule type" value="Genomic_DNA"/>
</dbReference>
<keyword evidence="3" id="KW-1185">Reference proteome</keyword>
<dbReference type="PANTHER" id="PTHR45749:SF37">
    <property type="entry name" value="OS05G0311600 PROTEIN"/>
    <property type="match status" value="1"/>
</dbReference>
<proteinExistence type="predicted"/>
<dbReference type="AlphaFoldDB" id="A0AA38T1C0"/>
<dbReference type="Proteomes" id="UP001172457">
    <property type="component" value="Chromosome 4"/>
</dbReference>
<organism evidence="2 3">
    <name type="scientific">Centaurea solstitialis</name>
    <name type="common">yellow star-thistle</name>
    <dbReference type="NCBI Taxonomy" id="347529"/>
    <lineage>
        <taxon>Eukaryota</taxon>
        <taxon>Viridiplantae</taxon>
        <taxon>Streptophyta</taxon>
        <taxon>Embryophyta</taxon>
        <taxon>Tracheophyta</taxon>
        <taxon>Spermatophyta</taxon>
        <taxon>Magnoliopsida</taxon>
        <taxon>eudicotyledons</taxon>
        <taxon>Gunneridae</taxon>
        <taxon>Pentapetalae</taxon>
        <taxon>asterids</taxon>
        <taxon>campanulids</taxon>
        <taxon>Asterales</taxon>
        <taxon>Asteraceae</taxon>
        <taxon>Carduoideae</taxon>
        <taxon>Cardueae</taxon>
        <taxon>Centaureinae</taxon>
        <taxon>Centaurea</taxon>
    </lineage>
</organism>
<dbReference type="SMART" id="SM00597">
    <property type="entry name" value="ZnF_TTF"/>
    <property type="match status" value="1"/>
</dbReference>
<name>A0AA38T1C0_9ASTR</name>